<dbReference type="EMBL" id="JACHJS010000001">
    <property type="protein sequence ID" value="MBB4966399.1"/>
    <property type="molecule type" value="Genomic_DNA"/>
</dbReference>
<feature type="chain" id="PRO_5030954013" description="CHRD domain-containing protein" evidence="1">
    <location>
        <begin position="28"/>
        <end position="160"/>
    </location>
</feature>
<reference evidence="3 4" key="1">
    <citation type="submission" date="2020-08" db="EMBL/GenBank/DDBJ databases">
        <title>Sequencing the genomes of 1000 actinobacteria strains.</title>
        <authorList>
            <person name="Klenk H.-P."/>
        </authorList>
    </citation>
    <scope>NUCLEOTIDE SEQUENCE [LARGE SCALE GENOMIC DNA]</scope>
    <source>
        <strain evidence="3 4">DSM 45084</strain>
    </source>
</reference>
<comment type="caution">
    <text evidence="3">The sequence shown here is derived from an EMBL/GenBank/DDBJ whole genome shotgun (WGS) entry which is preliminary data.</text>
</comment>
<evidence type="ECO:0000313" key="4">
    <source>
        <dbReference type="Proteomes" id="UP000542674"/>
    </source>
</evidence>
<gene>
    <name evidence="3" type="ORF">F4559_003758</name>
</gene>
<dbReference type="RefSeq" id="WP_184670360.1">
    <property type="nucleotide sequence ID" value="NZ_BAABAI010000026.1"/>
</dbReference>
<proteinExistence type="predicted"/>
<feature type="signal peptide" evidence="1">
    <location>
        <begin position="1"/>
        <end position="27"/>
    </location>
</feature>
<protein>
    <recommendedName>
        <fullName evidence="2">CHRD domain-containing protein</fullName>
    </recommendedName>
</protein>
<evidence type="ECO:0000313" key="3">
    <source>
        <dbReference type="EMBL" id="MBB4966399.1"/>
    </source>
</evidence>
<dbReference type="SMART" id="SM00754">
    <property type="entry name" value="CHRD"/>
    <property type="match status" value="1"/>
</dbReference>
<dbReference type="AlphaFoldDB" id="A0A7W7T4H2"/>
<name>A0A7W7T4H2_9PSEU</name>
<feature type="domain" description="CHRD" evidence="2">
    <location>
        <begin position="47"/>
        <end position="160"/>
    </location>
</feature>
<organism evidence="3 4">
    <name type="scientific">Saccharothrix violaceirubra</name>
    <dbReference type="NCBI Taxonomy" id="413306"/>
    <lineage>
        <taxon>Bacteria</taxon>
        <taxon>Bacillati</taxon>
        <taxon>Actinomycetota</taxon>
        <taxon>Actinomycetes</taxon>
        <taxon>Pseudonocardiales</taxon>
        <taxon>Pseudonocardiaceae</taxon>
        <taxon>Saccharothrix</taxon>
    </lineage>
</organism>
<keyword evidence="4" id="KW-1185">Reference proteome</keyword>
<evidence type="ECO:0000259" key="2">
    <source>
        <dbReference type="SMART" id="SM00754"/>
    </source>
</evidence>
<dbReference type="InterPro" id="IPR010895">
    <property type="entry name" value="CHRD"/>
</dbReference>
<keyword evidence="1" id="KW-0732">Signal</keyword>
<dbReference type="Pfam" id="PF07452">
    <property type="entry name" value="CHRD"/>
    <property type="match status" value="1"/>
</dbReference>
<accession>A0A7W7T4H2</accession>
<sequence length="160" mass="16498">MKAALRLVVPVIAALALGGLAPAAASADPLLDVDLDLDLSLLGGGRTHEANLSGPNEVPGPGDPDGVGYAKVVVHRDQVCVALLVRRVDAPTAAHIHRGRIGQAGPVEVTLPAPTSGSVSGCVDVDRDLAQELRRNPGRFYVNVHNAAYPNGAVRGQLRS</sequence>
<evidence type="ECO:0000256" key="1">
    <source>
        <dbReference type="SAM" id="SignalP"/>
    </source>
</evidence>
<dbReference type="Proteomes" id="UP000542674">
    <property type="component" value="Unassembled WGS sequence"/>
</dbReference>